<sequence length="268" mass="31501">MDQYRTIEEYNDVKDALVTMCGMLLFEFAKESDLSIKDTILRNFLAKTSMSLKGIFALWEIENYQDCWAIYRAQMDRFFHLEHIAKHDEFELFDDWSIYRQFQAHNLAKSDKRFPIEQTSQVYYFNDNFAAKVKSVQKAKPKWSRPKAESVAKEIGMDFLYKFGYDLASMHVHPMSNDGQQDFFTITGIESVDKFPSQIAVIHNSILTTTMIVQNVFNYSSFQWRAVLFDFIDHIRDAICTGNKEYMLTYMKIVKFKQDSQSLSVKNA</sequence>
<dbReference type="RefSeq" id="WP_058645506.1">
    <property type="nucleotide sequence ID" value="NZ_LOBR01000005.1"/>
</dbReference>
<evidence type="ECO:0000313" key="2">
    <source>
        <dbReference type="Proteomes" id="UP000075346"/>
    </source>
</evidence>
<name>A0A151L1F2_9VIBR</name>
<evidence type="ECO:0000313" key="1">
    <source>
        <dbReference type="EMBL" id="KYN90226.1"/>
    </source>
</evidence>
<dbReference type="Proteomes" id="UP000075346">
    <property type="component" value="Unassembled WGS sequence"/>
</dbReference>
<reference evidence="2" key="1">
    <citation type="submission" date="2015-12" db="EMBL/GenBank/DDBJ databases">
        <authorList>
            <person name="Shamseldin A."/>
            <person name="Moawad H."/>
            <person name="Abd El-Rahim W.M."/>
            <person name="Sadowsky M.J."/>
        </authorList>
    </citation>
    <scope>NUCLEOTIDE SEQUENCE [LARGE SCALE GENOMIC DNA]</scope>
    <source>
        <strain evidence="2">2538-88</strain>
    </source>
</reference>
<gene>
    <name evidence="1" type="ORF">ATY37_10500</name>
</gene>
<protein>
    <submittedName>
        <fullName evidence="1">Uncharacterized protein</fullName>
    </submittedName>
</protein>
<comment type="caution">
    <text evidence="1">The sequence shown here is derived from an EMBL/GenBank/DDBJ whole genome shotgun (WGS) entry which is preliminary data.</text>
</comment>
<dbReference type="AlphaFoldDB" id="A0A151L1F2"/>
<dbReference type="Pfam" id="PF18928">
    <property type="entry name" value="DUF5677"/>
    <property type="match status" value="1"/>
</dbReference>
<accession>A0A151L1F2</accession>
<dbReference type="EMBL" id="LOBR01000005">
    <property type="protein sequence ID" value="KYN90226.1"/>
    <property type="molecule type" value="Genomic_DNA"/>
</dbReference>
<proteinExistence type="predicted"/>
<dbReference type="InterPro" id="IPR043733">
    <property type="entry name" value="DUF5677"/>
</dbReference>
<organism evidence="1 2">
    <name type="scientific">Vibrio cidicii</name>
    <dbReference type="NCBI Taxonomy" id="1763883"/>
    <lineage>
        <taxon>Bacteria</taxon>
        <taxon>Pseudomonadati</taxon>
        <taxon>Pseudomonadota</taxon>
        <taxon>Gammaproteobacteria</taxon>
        <taxon>Vibrionales</taxon>
        <taxon>Vibrionaceae</taxon>
        <taxon>Vibrio</taxon>
    </lineage>
</organism>